<comment type="caution">
    <text evidence="2">The sequence shown here is derived from an EMBL/GenBank/DDBJ whole genome shotgun (WGS) entry which is preliminary data.</text>
</comment>
<feature type="region of interest" description="Disordered" evidence="1">
    <location>
        <begin position="1"/>
        <end position="67"/>
    </location>
</feature>
<dbReference type="AlphaFoldDB" id="A0A8K0CR44"/>
<accession>A0A8K0CR44</accession>
<evidence type="ECO:0000313" key="2">
    <source>
        <dbReference type="EMBL" id="KAF2892074.1"/>
    </source>
</evidence>
<organism evidence="2 3">
    <name type="scientific">Ignelater luminosus</name>
    <name type="common">Cucubano</name>
    <name type="synonym">Pyrophorus luminosus</name>
    <dbReference type="NCBI Taxonomy" id="2038154"/>
    <lineage>
        <taxon>Eukaryota</taxon>
        <taxon>Metazoa</taxon>
        <taxon>Ecdysozoa</taxon>
        <taxon>Arthropoda</taxon>
        <taxon>Hexapoda</taxon>
        <taxon>Insecta</taxon>
        <taxon>Pterygota</taxon>
        <taxon>Neoptera</taxon>
        <taxon>Endopterygota</taxon>
        <taxon>Coleoptera</taxon>
        <taxon>Polyphaga</taxon>
        <taxon>Elateriformia</taxon>
        <taxon>Elateroidea</taxon>
        <taxon>Elateridae</taxon>
        <taxon>Agrypninae</taxon>
        <taxon>Pyrophorini</taxon>
        <taxon>Ignelater</taxon>
    </lineage>
</organism>
<feature type="compositionally biased region" description="Low complexity" evidence="1">
    <location>
        <begin position="31"/>
        <end position="42"/>
    </location>
</feature>
<dbReference type="OrthoDB" id="6765496at2759"/>
<gene>
    <name evidence="2" type="ORF">ILUMI_14099</name>
</gene>
<evidence type="ECO:0000256" key="1">
    <source>
        <dbReference type="SAM" id="MobiDB-lite"/>
    </source>
</evidence>
<dbReference type="PANTHER" id="PTHR33480:SF5">
    <property type="entry name" value="SI:DKEY-51D8.9"/>
    <property type="match status" value="1"/>
</dbReference>
<sequence length="387" mass="43866">EQRSFVSSSTPQYHLRTKNASNNKKKEIVLSDTKISSSTSDIENYESSSEDYVPSTSDSESDEPGDDYEYNEIIKIKTKSSIPLSSKDDVIDVNDDDIPDNNYILRSDHTPDENNILCDNIPDNDDSIPDDDDVPNDDNIPDNNNISADNIIPDTTQVESNDISGIEISTAYKNKSGKTLRNKVHACYFCNKTLSNNMARHFERVHLPETEVARIIAIPKGSRRRREAFEFLIRAGGHKIIKPTTTRTMALVPNVWDFLYVVGCSTKKPIGSNPPKKGILNESAALLFQIIGKPVATDFREKIVDSMRTDLIAQTCREDSLILALGAFVFEKYGLSQTELIRQSMRQLARLKCEFQKESGTRLDLRDFLVPNKFDYYKKFMRNTIQQ</sequence>
<evidence type="ECO:0000313" key="3">
    <source>
        <dbReference type="Proteomes" id="UP000801492"/>
    </source>
</evidence>
<protein>
    <submittedName>
        <fullName evidence="2">Uncharacterized protein</fullName>
    </submittedName>
</protein>
<feature type="region of interest" description="Disordered" evidence="1">
    <location>
        <begin position="103"/>
        <end position="132"/>
    </location>
</feature>
<dbReference type="EMBL" id="VTPC01014111">
    <property type="protein sequence ID" value="KAF2892074.1"/>
    <property type="molecule type" value="Genomic_DNA"/>
</dbReference>
<reference evidence="2" key="1">
    <citation type="submission" date="2019-08" db="EMBL/GenBank/DDBJ databases">
        <title>The genome of the North American firefly Photinus pyralis.</title>
        <authorList>
            <consortium name="Photinus pyralis genome working group"/>
            <person name="Fallon T.R."/>
            <person name="Sander Lower S.E."/>
            <person name="Weng J.-K."/>
        </authorList>
    </citation>
    <scope>NUCLEOTIDE SEQUENCE</scope>
    <source>
        <strain evidence="2">TRF0915ILg1</strain>
        <tissue evidence="2">Whole body</tissue>
    </source>
</reference>
<keyword evidence="3" id="KW-1185">Reference proteome</keyword>
<dbReference type="Proteomes" id="UP000801492">
    <property type="component" value="Unassembled WGS sequence"/>
</dbReference>
<dbReference type="PANTHER" id="PTHR33480">
    <property type="entry name" value="SET DOMAIN-CONTAINING PROTEIN-RELATED"/>
    <property type="match status" value="1"/>
</dbReference>
<feature type="compositionally biased region" description="Acidic residues" evidence="1">
    <location>
        <begin position="122"/>
        <end position="132"/>
    </location>
</feature>
<name>A0A8K0CR44_IGNLU</name>
<feature type="non-terminal residue" evidence="2">
    <location>
        <position position="1"/>
    </location>
</feature>
<proteinExistence type="predicted"/>
<feature type="compositionally biased region" description="Polar residues" evidence="1">
    <location>
        <begin position="1"/>
        <end position="22"/>
    </location>
</feature>